<evidence type="ECO:0000313" key="2">
    <source>
        <dbReference type="EMBL" id="MXQ80076.1"/>
    </source>
</evidence>
<name>A0A6B0QUR3_9CETA</name>
<dbReference type="GO" id="GO:0008289">
    <property type="term" value="F:lipid binding"/>
    <property type="evidence" value="ECO:0007669"/>
    <property type="project" value="InterPro"/>
</dbReference>
<comment type="caution">
    <text evidence="2">The sequence shown here is derived from an EMBL/GenBank/DDBJ whole genome shotgun (WGS) entry which is preliminary data.</text>
</comment>
<dbReference type="GO" id="GO:0042157">
    <property type="term" value="P:lipoprotein metabolic process"/>
    <property type="evidence" value="ECO:0007669"/>
    <property type="project" value="InterPro"/>
</dbReference>
<dbReference type="PANTHER" id="PTHR14096">
    <property type="entry name" value="APOLIPOPROTEIN L"/>
    <property type="match status" value="1"/>
</dbReference>
<dbReference type="Pfam" id="PF05461">
    <property type="entry name" value="ApoL"/>
    <property type="match status" value="2"/>
</dbReference>
<evidence type="ECO:0000256" key="1">
    <source>
        <dbReference type="ARBA" id="ARBA00010090"/>
    </source>
</evidence>
<dbReference type="EMBL" id="VBQZ03000003">
    <property type="protein sequence ID" value="MXQ80076.1"/>
    <property type="molecule type" value="Genomic_DNA"/>
</dbReference>
<comment type="similarity">
    <text evidence="1">Belongs to the apolipoprotein L family.</text>
</comment>
<proteinExistence type="inferred from homology"/>
<sequence length="541" mass="59453">MSSENLGDRSDTEIFFEYVAEYLWDKLSREELLLLLTEFLNKIEAEAGLSRKDVVALHKYLNELKGDLTGKDQETLTEWQLDRRRFLKKFPRVKQQLEERMGKLHKLADKVDKNHKEHTVSNMAAHTAGAVSGAWTLLGLALPPVMGGQSGILGRWVRAGSSSCCDNCVHQLQGKRKQGLRQAAAAADGHEGPAEELSRLPQAAQAVVATLHQESENFFEDIIQYLKDSVSREQLELLLTEKEAWETFVAEADLSREEANVLHEYLLELKTDLVEEDQDRPQQDQLDRKRFLEEFPRVKQELEETIAKLHALADKVDKVHRDCTVTNVVASSAGAVSGVLTILGLALAPMTAGISLGLSATGLGLGAAAAVTSVSTSIVEHVSRSSAETEASRLGPIAINEEEVFAEVLCKRTPQIVSSTKNLIQALKGIGKNVRAIKLAKVNPRLASHAKRFMTVGQVSARSSKQVQRAFGGTALAMTKSARIVGAATAGAALLVDVAFLVKEAKHLHEGAKTESAERMRQMAKELEKKLEELIRTYESL</sequence>
<dbReference type="PANTHER" id="PTHR14096:SF27">
    <property type="entry name" value="APOLIPOPROTEIN L2"/>
    <property type="match status" value="1"/>
</dbReference>
<keyword evidence="3" id="KW-1185">Reference proteome</keyword>
<evidence type="ECO:0000313" key="3">
    <source>
        <dbReference type="Proteomes" id="UP000322234"/>
    </source>
</evidence>
<dbReference type="Proteomes" id="UP000322234">
    <property type="component" value="Unassembled WGS sequence"/>
</dbReference>
<reference evidence="2" key="1">
    <citation type="submission" date="2019-10" db="EMBL/GenBank/DDBJ databases">
        <title>The sequence and de novo assembly of the wild yak genome.</title>
        <authorList>
            <person name="Liu Y."/>
        </authorList>
    </citation>
    <scope>NUCLEOTIDE SEQUENCE [LARGE SCALE GENOMIC DNA]</scope>
    <source>
        <strain evidence="2">WY2019</strain>
    </source>
</reference>
<dbReference type="GO" id="GO:0005576">
    <property type="term" value="C:extracellular region"/>
    <property type="evidence" value="ECO:0007669"/>
    <property type="project" value="InterPro"/>
</dbReference>
<protein>
    <recommendedName>
        <fullName evidence="4">Apolipoprotein L3</fullName>
    </recommendedName>
</protein>
<gene>
    <name evidence="2" type="ORF">E5288_WYG013703</name>
</gene>
<dbReference type="GO" id="GO:0016020">
    <property type="term" value="C:membrane"/>
    <property type="evidence" value="ECO:0007669"/>
    <property type="project" value="TreeGrafter"/>
</dbReference>
<organism evidence="2 3">
    <name type="scientific">Bos mutus</name>
    <name type="common">wild yak</name>
    <dbReference type="NCBI Taxonomy" id="72004"/>
    <lineage>
        <taxon>Eukaryota</taxon>
        <taxon>Metazoa</taxon>
        <taxon>Chordata</taxon>
        <taxon>Craniata</taxon>
        <taxon>Vertebrata</taxon>
        <taxon>Euteleostomi</taxon>
        <taxon>Mammalia</taxon>
        <taxon>Eutheria</taxon>
        <taxon>Laurasiatheria</taxon>
        <taxon>Artiodactyla</taxon>
        <taxon>Ruminantia</taxon>
        <taxon>Pecora</taxon>
        <taxon>Bovidae</taxon>
        <taxon>Bovinae</taxon>
        <taxon>Bos</taxon>
    </lineage>
</organism>
<accession>A0A6B0QUR3</accession>
<dbReference type="GO" id="GO:0006869">
    <property type="term" value="P:lipid transport"/>
    <property type="evidence" value="ECO:0007669"/>
    <property type="project" value="InterPro"/>
</dbReference>
<dbReference type="AlphaFoldDB" id="A0A6B0QUR3"/>
<evidence type="ECO:0008006" key="4">
    <source>
        <dbReference type="Google" id="ProtNLM"/>
    </source>
</evidence>
<dbReference type="InterPro" id="IPR008405">
    <property type="entry name" value="ApoL"/>
</dbReference>